<name>A0A0D2XFZ2_FUSOF</name>
<evidence type="ECO:0000313" key="2">
    <source>
        <dbReference type="Proteomes" id="UP000002489"/>
    </source>
</evidence>
<dbReference type="EnsemblFungi" id="FOXG_02831T0">
    <property type="protein sequence ID" value="FOXG_02831P0"/>
    <property type="gene ID" value="FOXG_02831"/>
</dbReference>
<accession>A0A0D2XFZ2</accession>
<evidence type="ECO:0000313" key="1">
    <source>
        <dbReference type="EnsemblFungi" id="FOXG_02831P0"/>
    </source>
</evidence>
<organism evidence="1 2">
    <name type="scientific">Fusarium oxysporum (strain Fo5176)</name>
    <name type="common">Fusarium vascular wilt</name>
    <dbReference type="NCBI Taxonomy" id="660025"/>
    <lineage>
        <taxon>Eukaryota</taxon>
        <taxon>Fungi</taxon>
        <taxon>Dikarya</taxon>
        <taxon>Ascomycota</taxon>
        <taxon>Pezizomycotina</taxon>
        <taxon>Sordariomycetes</taxon>
        <taxon>Hypocreomycetidae</taxon>
        <taxon>Hypocreales</taxon>
        <taxon>Nectriaceae</taxon>
        <taxon>Fusarium</taxon>
        <taxon>Fusarium oxysporum species complex</taxon>
    </lineage>
</organism>
<reference evidence="1" key="2">
    <citation type="submission" date="2025-08" db="UniProtKB">
        <authorList>
            <consortium name="EnsemblFungi"/>
        </authorList>
    </citation>
    <scope>IDENTIFICATION</scope>
    <source>
        <strain evidence="1">4287 / CBS 123668 / FGSC 9935 / NRRL 34936</strain>
    </source>
</reference>
<sequence length="210" mass="23235">VPISAILARAQLRSGALQSLGVQYVTHLAANLSQIPFTGTNMENSNSHSFPMSKDGLEKAPGSLRRSEGCFTSVMLAGIRRIGVSRGLPGRTRGLDHVAGLCFEFWDSAHPVYIGQWYCEVGYLSLKQGERICSFTFWQQQESLPGNNSRENAGRITGIKITKTGLGQKNMEVVLGDKQEMLSYSFVENPYEHLVRTPVKKKIRLDSNSL</sequence>
<dbReference type="Proteomes" id="UP000002489">
    <property type="component" value="Unassembled WGS sequence"/>
</dbReference>
<reference evidence="2" key="1">
    <citation type="journal article" date="2012" name="Mol. Plant Microbe Interact.">
        <title>A highly conserved effector in Fusarium oxysporum is required for full virulence on Arabidopsis.</title>
        <authorList>
            <person name="Thatcher L.F."/>
            <person name="Gardiner D.M."/>
            <person name="Kazan K."/>
            <person name="Manners J."/>
        </authorList>
    </citation>
    <scope>NUCLEOTIDE SEQUENCE [LARGE SCALE GENOMIC DNA]</scope>
    <source>
        <strain evidence="2">Fo5176</strain>
    </source>
</reference>
<proteinExistence type="predicted"/>
<dbReference type="AlphaFoldDB" id="A0A0D2XFZ2"/>
<protein>
    <submittedName>
        <fullName evidence="1">Uncharacterized protein</fullName>
    </submittedName>
</protein>